<feature type="non-terminal residue" evidence="6">
    <location>
        <position position="475"/>
    </location>
</feature>
<feature type="domain" description="RRM" evidence="3">
    <location>
        <begin position="121"/>
        <end position="202"/>
    </location>
</feature>
<dbReference type="InterPro" id="IPR035979">
    <property type="entry name" value="RBD_domain_sf"/>
</dbReference>
<dbReference type="Pfam" id="PF00076">
    <property type="entry name" value="RRM_1"/>
    <property type="match status" value="1"/>
</dbReference>
<dbReference type="SMART" id="SM00648">
    <property type="entry name" value="SWAP"/>
    <property type="match status" value="1"/>
</dbReference>
<evidence type="ECO:0000259" key="3">
    <source>
        <dbReference type="PROSITE" id="PS50102"/>
    </source>
</evidence>
<dbReference type="GO" id="GO:0006396">
    <property type="term" value="P:RNA processing"/>
    <property type="evidence" value="ECO:0007669"/>
    <property type="project" value="InterPro"/>
</dbReference>
<gene>
    <name evidence="6" type="ORF">PGLA2088_LOCUS36759</name>
</gene>
<dbReference type="PROSITE" id="PS50128">
    <property type="entry name" value="SURP"/>
    <property type="match status" value="1"/>
</dbReference>
<dbReference type="PROSITE" id="PS51391">
    <property type="entry name" value="CID"/>
    <property type="match status" value="1"/>
</dbReference>
<dbReference type="GO" id="GO:0003723">
    <property type="term" value="F:RNA binding"/>
    <property type="evidence" value="ECO:0007669"/>
    <property type="project" value="UniProtKB-UniRule"/>
</dbReference>
<dbReference type="InterPro" id="IPR051485">
    <property type="entry name" value="SR-CTD_assoc_factor"/>
</dbReference>
<dbReference type="InterPro" id="IPR000061">
    <property type="entry name" value="Surp"/>
</dbReference>
<dbReference type="InterPro" id="IPR000504">
    <property type="entry name" value="RRM_dom"/>
</dbReference>
<feature type="region of interest" description="Disordered" evidence="2">
    <location>
        <begin position="1"/>
        <end position="41"/>
    </location>
</feature>
<dbReference type="PROSITE" id="PS50102">
    <property type="entry name" value="RRM"/>
    <property type="match status" value="1"/>
</dbReference>
<keyword evidence="1" id="KW-0694">RNA-binding</keyword>
<evidence type="ECO:0000259" key="4">
    <source>
        <dbReference type="PROSITE" id="PS50128"/>
    </source>
</evidence>
<dbReference type="PANTHER" id="PTHR23140:SF0">
    <property type="entry name" value="U2 SNRNP-ASSOCIATED SURP MOTIF-CONTAINING PROTEIN"/>
    <property type="match status" value="1"/>
</dbReference>
<organism evidence="6 7">
    <name type="scientific">Polarella glacialis</name>
    <name type="common">Dinoflagellate</name>
    <dbReference type="NCBI Taxonomy" id="89957"/>
    <lineage>
        <taxon>Eukaryota</taxon>
        <taxon>Sar</taxon>
        <taxon>Alveolata</taxon>
        <taxon>Dinophyceae</taxon>
        <taxon>Suessiales</taxon>
        <taxon>Suessiaceae</taxon>
        <taxon>Polarella</taxon>
    </lineage>
</organism>
<protein>
    <submittedName>
        <fullName evidence="6">Uncharacterized protein</fullName>
    </submittedName>
</protein>
<dbReference type="InterPro" id="IPR035967">
    <property type="entry name" value="SWAP/Surp_sf"/>
</dbReference>
<accession>A0A813KZL6</accession>
<evidence type="ECO:0000256" key="1">
    <source>
        <dbReference type="PROSITE-ProRule" id="PRU00176"/>
    </source>
</evidence>
<feature type="compositionally biased region" description="Low complexity" evidence="2">
    <location>
        <begin position="15"/>
        <end position="29"/>
    </location>
</feature>
<dbReference type="InterPro" id="IPR006569">
    <property type="entry name" value="CID_dom"/>
</dbReference>
<dbReference type="Gene3D" id="1.10.10.790">
    <property type="entry name" value="Surp module"/>
    <property type="match status" value="1"/>
</dbReference>
<dbReference type="EMBL" id="CAJNNW010032251">
    <property type="protein sequence ID" value="CAE8711970.1"/>
    <property type="molecule type" value="Genomic_DNA"/>
</dbReference>
<dbReference type="SUPFAM" id="SSF109905">
    <property type="entry name" value="Surp module (SWAP domain)"/>
    <property type="match status" value="1"/>
</dbReference>
<feature type="domain" description="SURP motif" evidence="4">
    <location>
        <begin position="290"/>
        <end position="337"/>
    </location>
</feature>
<dbReference type="SMART" id="SM00360">
    <property type="entry name" value="RRM"/>
    <property type="match status" value="1"/>
</dbReference>
<evidence type="ECO:0000313" key="6">
    <source>
        <dbReference type="EMBL" id="CAE8711970.1"/>
    </source>
</evidence>
<reference evidence="6" key="1">
    <citation type="submission" date="2021-02" db="EMBL/GenBank/DDBJ databases">
        <authorList>
            <person name="Dougan E. K."/>
            <person name="Rhodes N."/>
            <person name="Thang M."/>
            <person name="Chan C."/>
        </authorList>
    </citation>
    <scope>NUCLEOTIDE SEQUENCE</scope>
</reference>
<comment type="caution">
    <text evidence="6">The sequence shown here is derived from an EMBL/GenBank/DDBJ whole genome shotgun (WGS) entry which is preliminary data.</text>
</comment>
<dbReference type="SUPFAM" id="SSF54928">
    <property type="entry name" value="RNA-binding domain, RBD"/>
    <property type="match status" value="1"/>
</dbReference>
<dbReference type="Pfam" id="PF01805">
    <property type="entry name" value="Surp"/>
    <property type="match status" value="1"/>
</dbReference>
<sequence>MAMSGFQGAPGGPKKPGLWLPPSGSAAAAGAGGKGGKGLSNSMSLMEEMKFKQEKRDRRKKLVEELEALQAGGDASKIGRLRQELSSVEGFLAQTDGLQSLQSAAQAPQGPLACHEEKDTNNLYVGSLSPEWTEEQLSREFGRYGEITSIKIMYPRTDQQRYRGMNSGFVQFRTRGQAEAARSRLNGKEFFGMALRIDWGRAIQPIRNLSAVVIGGTSVASGLTLLSSHLRPALMPHLPEVHSEVQLALPAASNSLQPMSAAVPGERKSRWNLAKTMVVVFPEDKVLKKLIDKTAEFVASEGWDFEKLLLEREKDNPRFAFLSVEKENLEDPIHVYYRWRVFSFAQGDNEVFWRTEPYQVYENGPLWQAPSCEKPVLPEMPSQAHGIATLSLKGLGAAGGALESLQRKLTTGGVGSAAGGVGGAEMQLEDHRVLQELIQNLGPNRQSILKAMVFCLDNCRGSEAVATCICASITE</sequence>
<evidence type="ECO:0000259" key="5">
    <source>
        <dbReference type="PROSITE" id="PS51391"/>
    </source>
</evidence>
<evidence type="ECO:0000313" key="7">
    <source>
        <dbReference type="Proteomes" id="UP000626109"/>
    </source>
</evidence>
<dbReference type="PANTHER" id="PTHR23140">
    <property type="entry name" value="RNA PROCESSING PROTEIN LD23810P"/>
    <property type="match status" value="1"/>
</dbReference>
<dbReference type="Gene3D" id="3.30.70.330">
    <property type="match status" value="1"/>
</dbReference>
<evidence type="ECO:0000256" key="2">
    <source>
        <dbReference type="SAM" id="MobiDB-lite"/>
    </source>
</evidence>
<dbReference type="AlphaFoldDB" id="A0A813KZL6"/>
<feature type="domain" description="CID" evidence="5">
    <location>
        <begin position="426"/>
        <end position="475"/>
    </location>
</feature>
<name>A0A813KZL6_POLGL</name>
<proteinExistence type="predicted"/>
<dbReference type="InterPro" id="IPR012677">
    <property type="entry name" value="Nucleotide-bd_a/b_plait_sf"/>
</dbReference>
<dbReference type="Proteomes" id="UP000626109">
    <property type="component" value="Unassembled WGS sequence"/>
</dbReference>
<dbReference type="GO" id="GO:0005634">
    <property type="term" value="C:nucleus"/>
    <property type="evidence" value="ECO:0007669"/>
    <property type="project" value="TreeGrafter"/>
</dbReference>